<dbReference type="Pfam" id="PF13393">
    <property type="entry name" value="tRNA-synt_His"/>
    <property type="match status" value="1"/>
</dbReference>
<evidence type="ECO:0000256" key="6">
    <source>
        <dbReference type="ARBA" id="ARBA00047639"/>
    </source>
</evidence>
<dbReference type="AlphaFoldDB" id="A0A6P6YDL1"/>
<dbReference type="SUPFAM" id="SSF52954">
    <property type="entry name" value="Class II aaRS ABD-related"/>
    <property type="match status" value="1"/>
</dbReference>
<dbReference type="Proteomes" id="UP000515146">
    <property type="component" value="Unplaced"/>
</dbReference>
<dbReference type="PANTHER" id="PTHR11476:SF7">
    <property type="entry name" value="HISTIDINE--TRNA LIGASE"/>
    <property type="match status" value="1"/>
</dbReference>
<evidence type="ECO:0000256" key="2">
    <source>
        <dbReference type="ARBA" id="ARBA00012815"/>
    </source>
</evidence>
<organism evidence="8 9">
    <name type="scientific">Dermatophagoides pteronyssinus</name>
    <name type="common">European house dust mite</name>
    <dbReference type="NCBI Taxonomy" id="6956"/>
    <lineage>
        <taxon>Eukaryota</taxon>
        <taxon>Metazoa</taxon>
        <taxon>Ecdysozoa</taxon>
        <taxon>Arthropoda</taxon>
        <taxon>Chelicerata</taxon>
        <taxon>Arachnida</taxon>
        <taxon>Acari</taxon>
        <taxon>Acariformes</taxon>
        <taxon>Sarcoptiformes</taxon>
        <taxon>Astigmata</taxon>
        <taxon>Psoroptidia</taxon>
        <taxon>Analgoidea</taxon>
        <taxon>Pyroglyphidae</taxon>
        <taxon>Dermatophagoidinae</taxon>
        <taxon>Dermatophagoides</taxon>
    </lineage>
</organism>
<dbReference type="GO" id="GO:0005524">
    <property type="term" value="F:ATP binding"/>
    <property type="evidence" value="ECO:0007669"/>
    <property type="project" value="UniProtKB-KW"/>
</dbReference>
<keyword evidence="4" id="KW-0067">ATP-binding</keyword>
<evidence type="ECO:0000256" key="5">
    <source>
        <dbReference type="ARBA" id="ARBA00022917"/>
    </source>
</evidence>
<keyword evidence="8" id="KW-1185">Reference proteome</keyword>
<dbReference type="InterPro" id="IPR004154">
    <property type="entry name" value="Anticodon-bd"/>
</dbReference>
<accession>A0A6P6YDL1</accession>
<dbReference type="InterPro" id="IPR015807">
    <property type="entry name" value="His-tRNA-ligase"/>
</dbReference>
<dbReference type="InterPro" id="IPR036621">
    <property type="entry name" value="Anticodon-bd_dom_sf"/>
</dbReference>
<dbReference type="InParanoid" id="A0A6P6YDL1"/>
<evidence type="ECO:0000259" key="7">
    <source>
        <dbReference type="PROSITE" id="PS50862"/>
    </source>
</evidence>
<gene>
    <name evidence="9" type="primary">LOC113796695</name>
</gene>
<reference evidence="9" key="1">
    <citation type="submission" date="2025-08" db="UniProtKB">
        <authorList>
            <consortium name="RefSeq"/>
        </authorList>
    </citation>
    <scope>IDENTIFICATION</scope>
    <source>
        <strain evidence="9">Airmid</strain>
    </source>
</reference>
<dbReference type="GO" id="GO:0032543">
    <property type="term" value="P:mitochondrial translation"/>
    <property type="evidence" value="ECO:0007669"/>
    <property type="project" value="TreeGrafter"/>
</dbReference>
<dbReference type="KEGG" id="dpte:113796695"/>
<evidence type="ECO:0000256" key="4">
    <source>
        <dbReference type="ARBA" id="ARBA00022840"/>
    </source>
</evidence>
<dbReference type="GO" id="GO:0005829">
    <property type="term" value="C:cytosol"/>
    <property type="evidence" value="ECO:0007669"/>
    <property type="project" value="TreeGrafter"/>
</dbReference>
<feature type="domain" description="Aminoacyl-transfer RNA synthetases class-II family profile" evidence="7">
    <location>
        <begin position="142"/>
        <end position="480"/>
    </location>
</feature>
<evidence type="ECO:0000313" key="8">
    <source>
        <dbReference type="Proteomes" id="UP000515146"/>
    </source>
</evidence>
<dbReference type="RefSeq" id="XP_027202799.1">
    <property type="nucleotide sequence ID" value="XM_027346998.1"/>
</dbReference>
<evidence type="ECO:0000256" key="3">
    <source>
        <dbReference type="ARBA" id="ARBA00022741"/>
    </source>
</evidence>
<dbReference type="EC" id="6.1.1.21" evidence="2"/>
<comment type="similarity">
    <text evidence="1">Belongs to the class-II aminoacyl-tRNA synthetase family.</text>
</comment>
<dbReference type="SUPFAM" id="SSF55681">
    <property type="entry name" value="Class II aaRS and biotin synthetases"/>
    <property type="match status" value="1"/>
</dbReference>
<keyword evidence="5" id="KW-0648">Protein biosynthesis</keyword>
<name>A0A6P6YDL1_DERPT</name>
<evidence type="ECO:0000313" key="9">
    <source>
        <dbReference type="RefSeq" id="XP_027202799.1"/>
    </source>
</evidence>
<dbReference type="NCBIfam" id="TIGR00442">
    <property type="entry name" value="hisS"/>
    <property type="match status" value="1"/>
</dbReference>
<dbReference type="InterPro" id="IPR006195">
    <property type="entry name" value="aa-tRNA-synth_II"/>
</dbReference>
<keyword evidence="3" id="KW-0547">Nucleotide-binding</keyword>
<dbReference type="InterPro" id="IPR041715">
    <property type="entry name" value="HisRS-like_core"/>
</dbReference>
<sequence length="556" mass="64213">MYDAETLLKWVHYKFITEFSLFSEFLDIKKIKTSELKNVKASPFRKQLGFDLDYLNEDSKLRTEIKKNNLSCKNLSHTYVKQSFKPCLGKGCLKLLETINDEIEKNIPADYRTFTFTKNLQQLTDLLLSRKNNLKKPKTPKGTRDFHQSEMKIRNIVINEITKVFRSFGAEAIDTPVFELKEILVGKYGEDSKLIYDLANQGGELLALRYDLTVPFARYCSTHDVEKIKRFQIGKVYRRDEPQMNKGRYREFYQCDFDILGQYNELSSDVEVLLVINEVLKRFDLFFSQYTINVNHRSILNAILSSSGVDKKNIPVVCSSIDKLDKQPWEEVKNELIMVKQIDAAVVDRIKDLILFDGSNQEIIQFLKEKQKLYSDENFSKAIHELEKIFFILDNANIKLNLSLARGLDYYTGIIYEVTINDDALGVKTIAAGGRYDNLLRCFSNNCIPAVGVSFGLERLMTFILEKLASDPELFDKWLPNNKILHVYIAKLKNVDLKDVIILANKLRKIGIVTEYSLKINQSLNNELKTVLNAKIPYMVIMGENEIKNGIISIKN</sequence>
<dbReference type="CDD" id="cd00773">
    <property type="entry name" value="HisRS-like_core"/>
    <property type="match status" value="1"/>
</dbReference>
<evidence type="ECO:0000256" key="1">
    <source>
        <dbReference type="ARBA" id="ARBA00008226"/>
    </source>
</evidence>
<dbReference type="InterPro" id="IPR045864">
    <property type="entry name" value="aa-tRNA-synth_II/BPL/LPL"/>
</dbReference>
<dbReference type="PANTHER" id="PTHR11476">
    <property type="entry name" value="HISTIDYL-TRNA SYNTHETASE"/>
    <property type="match status" value="1"/>
</dbReference>
<dbReference type="GO" id="GO:0006427">
    <property type="term" value="P:histidyl-tRNA aminoacylation"/>
    <property type="evidence" value="ECO:0007669"/>
    <property type="project" value="InterPro"/>
</dbReference>
<proteinExistence type="inferred from homology"/>
<dbReference type="Gene3D" id="3.40.50.800">
    <property type="entry name" value="Anticodon-binding domain"/>
    <property type="match status" value="1"/>
</dbReference>
<dbReference type="OrthoDB" id="1906957at2759"/>
<dbReference type="GO" id="GO:0005739">
    <property type="term" value="C:mitochondrion"/>
    <property type="evidence" value="ECO:0007669"/>
    <property type="project" value="TreeGrafter"/>
</dbReference>
<dbReference type="GO" id="GO:0004821">
    <property type="term" value="F:histidine-tRNA ligase activity"/>
    <property type="evidence" value="ECO:0007669"/>
    <property type="project" value="UniProtKB-EC"/>
</dbReference>
<dbReference type="GO" id="GO:0003723">
    <property type="term" value="F:RNA binding"/>
    <property type="evidence" value="ECO:0007669"/>
    <property type="project" value="TreeGrafter"/>
</dbReference>
<dbReference type="PROSITE" id="PS50862">
    <property type="entry name" value="AA_TRNA_LIGASE_II"/>
    <property type="match status" value="1"/>
</dbReference>
<protein>
    <recommendedName>
        <fullName evidence="2">histidine--tRNA ligase</fullName>
        <ecNumber evidence="2">6.1.1.21</ecNumber>
    </recommendedName>
</protein>
<dbReference type="Pfam" id="PF03129">
    <property type="entry name" value="HGTP_anticodon"/>
    <property type="match status" value="1"/>
</dbReference>
<comment type="catalytic activity">
    <reaction evidence="6">
        <text>tRNA(His) + L-histidine + ATP = L-histidyl-tRNA(His) + AMP + diphosphate + H(+)</text>
        <dbReference type="Rhea" id="RHEA:17313"/>
        <dbReference type="Rhea" id="RHEA-COMP:9665"/>
        <dbReference type="Rhea" id="RHEA-COMP:9689"/>
        <dbReference type="ChEBI" id="CHEBI:15378"/>
        <dbReference type="ChEBI" id="CHEBI:30616"/>
        <dbReference type="ChEBI" id="CHEBI:33019"/>
        <dbReference type="ChEBI" id="CHEBI:57595"/>
        <dbReference type="ChEBI" id="CHEBI:78442"/>
        <dbReference type="ChEBI" id="CHEBI:78527"/>
        <dbReference type="ChEBI" id="CHEBI:456215"/>
        <dbReference type="EC" id="6.1.1.21"/>
    </reaction>
</comment>
<dbReference type="Gene3D" id="3.30.930.10">
    <property type="entry name" value="Bira Bifunctional Protein, Domain 2"/>
    <property type="match status" value="1"/>
</dbReference>
<feature type="non-terminal residue" evidence="9">
    <location>
        <position position="556"/>
    </location>
</feature>